<comment type="caution">
    <text evidence="2">The sequence shown here is derived from an EMBL/GenBank/DDBJ whole genome shotgun (WGS) entry which is preliminary data.</text>
</comment>
<reference evidence="2" key="1">
    <citation type="journal article" date="2014" name="Front. Microbiol.">
        <title>High frequency of phylogenetically diverse reductive dehalogenase-homologous genes in deep subseafloor sedimentary metagenomes.</title>
        <authorList>
            <person name="Kawai M."/>
            <person name="Futagami T."/>
            <person name="Toyoda A."/>
            <person name="Takaki Y."/>
            <person name="Nishi S."/>
            <person name="Hori S."/>
            <person name="Arai W."/>
            <person name="Tsubouchi T."/>
            <person name="Morono Y."/>
            <person name="Uchiyama I."/>
            <person name="Ito T."/>
            <person name="Fujiyama A."/>
            <person name="Inagaki F."/>
            <person name="Takami H."/>
        </authorList>
    </citation>
    <scope>NUCLEOTIDE SEQUENCE</scope>
    <source>
        <strain evidence="2">Expedition CK06-06</strain>
    </source>
</reference>
<name>X1QD37_9ZZZZ</name>
<feature type="coiled-coil region" evidence="1">
    <location>
        <begin position="67"/>
        <end position="94"/>
    </location>
</feature>
<gene>
    <name evidence="2" type="ORF">S06H3_46471</name>
</gene>
<accession>X1QD37</accession>
<dbReference type="EMBL" id="BARV01029105">
    <property type="protein sequence ID" value="GAI41184.1"/>
    <property type="molecule type" value="Genomic_DNA"/>
</dbReference>
<sequence length="198" mass="22471">MRTLSVKLARPGERLPLVIESFQKGAFRASCAYWVGNKKVESIDSLGILKKRIAKWDGRYPDTEKWQRTANLALQNAKKQVKSMQEETVDRESKALANQLNAAKLRLIRELGKYLICLGASIDELNESLFKQLSRDIASASRLKKCIGMLGDYPEWHDDLQRELECFAESLTEGQRQARLLGSELDAALDDPRWKACS</sequence>
<evidence type="ECO:0000313" key="2">
    <source>
        <dbReference type="EMBL" id="GAI41184.1"/>
    </source>
</evidence>
<dbReference type="AlphaFoldDB" id="X1QD37"/>
<organism evidence="2">
    <name type="scientific">marine sediment metagenome</name>
    <dbReference type="NCBI Taxonomy" id="412755"/>
    <lineage>
        <taxon>unclassified sequences</taxon>
        <taxon>metagenomes</taxon>
        <taxon>ecological metagenomes</taxon>
    </lineage>
</organism>
<evidence type="ECO:0000256" key="1">
    <source>
        <dbReference type="SAM" id="Coils"/>
    </source>
</evidence>
<protein>
    <submittedName>
        <fullName evidence="2">Uncharacterized protein</fullName>
    </submittedName>
</protein>
<keyword evidence="1" id="KW-0175">Coiled coil</keyword>
<proteinExistence type="predicted"/>